<protein>
    <submittedName>
        <fullName evidence="3">SRPBCC domain-containing protein</fullName>
    </submittedName>
</protein>
<comment type="caution">
    <text evidence="3">The sequence shown here is derived from an EMBL/GenBank/DDBJ whole genome shotgun (WGS) entry which is preliminary data.</text>
</comment>
<dbReference type="Proteomes" id="UP000697710">
    <property type="component" value="Unassembled WGS sequence"/>
</dbReference>
<gene>
    <name evidence="3" type="ORF">KC729_11545</name>
</gene>
<dbReference type="Gene3D" id="3.30.530.20">
    <property type="match status" value="1"/>
</dbReference>
<feature type="non-terminal residue" evidence="3">
    <location>
        <position position="156"/>
    </location>
</feature>
<reference evidence="3" key="2">
    <citation type="journal article" date="2021" name="Microbiome">
        <title>Successional dynamics and alternative stable states in a saline activated sludge microbial community over 9 years.</title>
        <authorList>
            <person name="Wang Y."/>
            <person name="Ye J."/>
            <person name="Ju F."/>
            <person name="Liu L."/>
            <person name="Boyd J.A."/>
            <person name="Deng Y."/>
            <person name="Parks D.H."/>
            <person name="Jiang X."/>
            <person name="Yin X."/>
            <person name="Woodcroft B.J."/>
            <person name="Tyson G.W."/>
            <person name="Hugenholtz P."/>
            <person name="Polz M.F."/>
            <person name="Zhang T."/>
        </authorList>
    </citation>
    <scope>NUCLEOTIDE SEQUENCE</scope>
    <source>
        <strain evidence="3">HKST-UBA01</strain>
    </source>
</reference>
<sequence>MITSDGDKARVELSVEVAARPETVWRCVSGSELLSRWLTAKAEIDPHVGGAVRIDFGRHATVVEGVVEVVQENHRLVFSWGISEGTDKELMPPGSTRVSIELVEIPGGTRVTLTHADLPNEKSGRDHSLGWNGYLANLAGLAAIAAIDGTPEELFD</sequence>
<evidence type="ECO:0000313" key="4">
    <source>
        <dbReference type="Proteomes" id="UP000697710"/>
    </source>
</evidence>
<evidence type="ECO:0000256" key="1">
    <source>
        <dbReference type="ARBA" id="ARBA00006817"/>
    </source>
</evidence>
<accession>A0A956LYW4</accession>
<dbReference type="CDD" id="cd07814">
    <property type="entry name" value="SRPBCC_CalC_Aha1-like"/>
    <property type="match status" value="1"/>
</dbReference>
<dbReference type="InterPro" id="IPR023393">
    <property type="entry name" value="START-like_dom_sf"/>
</dbReference>
<organism evidence="3 4">
    <name type="scientific">Eiseniibacteriota bacterium</name>
    <dbReference type="NCBI Taxonomy" id="2212470"/>
    <lineage>
        <taxon>Bacteria</taxon>
        <taxon>Candidatus Eiseniibacteriota</taxon>
    </lineage>
</organism>
<dbReference type="EMBL" id="JAGQHR010000348">
    <property type="protein sequence ID" value="MCA9728310.1"/>
    <property type="molecule type" value="Genomic_DNA"/>
</dbReference>
<dbReference type="AlphaFoldDB" id="A0A956LYW4"/>
<feature type="domain" description="Activator of Hsp90 ATPase homologue 1/2-like C-terminal" evidence="2">
    <location>
        <begin position="19"/>
        <end position="141"/>
    </location>
</feature>
<dbReference type="Pfam" id="PF08327">
    <property type="entry name" value="AHSA1"/>
    <property type="match status" value="1"/>
</dbReference>
<evidence type="ECO:0000259" key="2">
    <source>
        <dbReference type="Pfam" id="PF08327"/>
    </source>
</evidence>
<name>A0A956LYW4_UNCEI</name>
<reference evidence="3" key="1">
    <citation type="submission" date="2020-04" db="EMBL/GenBank/DDBJ databases">
        <authorList>
            <person name="Zhang T."/>
        </authorList>
    </citation>
    <scope>NUCLEOTIDE SEQUENCE</scope>
    <source>
        <strain evidence="3">HKST-UBA01</strain>
    </source>
</reference>
<comment type="similarity">
    <text evidence="1">Belongs to the AHA1 family.</text>
</comment>
<dbReference type="SUPFAM" id="SSF55961">
    <property type="entry name" value="Bet v1-like"/>
    <property type="match status" value="1"/>
</dbReference>
<proteinExistence type="inferred from homology"/>
<dbReference type="InterPro" id="IPR013538">
    <property type="entry name" value="ASHA1/2-like_C"/>
</dbReference>
<evidence type="ECO:0000313" key="3">
    <source>
        <dbReference type="EMBL" id="MCA9728310.1"/>
    </source>
</evidence>